<evidence type="ECO:0000256" key="6">
    <source>
        <dbReference type="ARBA" id="ARBA00022989"/>
    </source>
</evidence>
<keyword evidence="8 10" id="KW-0975">Bacterial flagellum</keyword>
<evidence type="ECO:0000256" key="4">
    <source>
        <dbReference type="ARBA" id="ARBA00022475"/>
    </source>
</evidence>
<dbReference type="PANTHER" id="PTHR30065">
    <property type="entry name" value="FLAGELLAR BIOSYNTHETIC PROTEIN FLIR"/>
    <property type="match status" value="1"/>
</dbReference>
<evidence type="ECO:0000256" key="7">
    <source>
        <dbReference type="ARBA" id="ARBA00023136"/>
    </source>
</evidence>
<keyword evidence="7 10" id="KW-0472">Membrane</keyword>
<comment type="subcellular location">
    <subcellularLocation>
        <location evidence="10">Cell membrane</location>
        <topology evidence="10">Multi-pass membrane protein</topology>
    </subcellularLocation>
    <subcellularLocation>
        <location evidence="10">Bacterial flagellum basal body</location>
    </subcellularLocation>
</comment>
<keyword evidence="6 10" id="KW-1133">Transmembrane helix</keyword>
<dbReference type="PRINTS" id="PR00953">
    <property type="entry name" value="TYPE3IMRPROT"/>
</dbReference>
<evidence type="ECO:0000256" key="9">
    <source>
        <dbReference type="NCBIfam" id="TIGR01400"/>
    </source>
</evidence>
<feature type="transmembrane region" description="Helical" evidence="10">
    <location>
        <begin position="177"/>
        <end position="200"/>
    </location>
</feature>
<dbReference type="OrthoDB" id="9797790at2"/>
<dbReference type="NCBIfam" id="TIGR01400">
    <property type="entry name" value="fliR"/>
    <property type="match status" value="1"/>
</dbReference>
<keyword evidence="11" id="KW-0966">Cell projection</keyword>
<reference evidence="11 12" key="1">
    <citation type="submission" date="2014-07" db="EMBL/GenBank/DDBJ databases">
        <title>Comparative analysis of Nitrosococcus oceani genome inventories of strains from Pacific and Atlantic gyres.</title>
        <authorList>
            <person name="Lim C.K."/>
            <person name="Wang L."/>
            <person name="Sayavedra-Soto L.A."/>
            <person name="Klotz M.G."/>
        </authorList>
    </citation>
    <scope>NUCLEOTIDE SEQUENCE [LARGE SCALE GENOMIC DNA]</scope>
    <source>
        <strain evidence="11 12">C-27</strain>
    </source>
</reference>
<name>A0A0E2Z105_9GAMM</name>
<feature type="transmembrane region" description="Helical" evidence="10">
    <location>
        <begin position="77"/>
        <end position="97"/>
    </location>
</feature>
<protein>
    <recommendedName>
        <fullName evidence="3 9">Flagellar biosynthetic protein FliR</fullName>
    </recommendedName>
</protein>
<comment type="caution">
    <text evidence="11">The sequence shown here is derived from an EMBL/GenBank/DDBJ whole genome shotgun (WGS) entry which is preliminary data.</text>
</comment>
<dbReference type="EMBL" id="JPGN01000070">
    <property type="protein sequence ID" value="KFI18921.1"/>
    <property type="molecule type" value="Genomic_DNA"/>
</dbReference>
<keyword evidence="11" id="KW-0282">Flagellum</keyword>
<keyword evidence="11" id="KW-0969">Cilium</keyword>
<evidence type="ECO:0000313" key="11">
    <source>
        <dbReference type="EMBL" id="KFI18921.1"/>
    </source>
</evidence>
<evidence type="ECO:0000256" key="2">
    <source>
        <dbReference type="ARBA" id="ARBA00009772"/>
    </source>
</evidence>
<dbReference type="HOGENOM" id="CLU_063626_4_0_6"/>
<comment type="function">
    <text evidence="1 10">Role in flagellar biosynthesis.</text>
</comment>
<evidence type="ECO:0000256" key="3">
    <source>
        <dbReference type="ARBA" id="ARBA00021717"/>
    </source>
</evidence>
<feature type="transmembrane region" description="Helical" evidence="10">
    <location>
        <begin position="44"/>
        <end position="65"/>
    </location>
</feature>
<dbReference type="GO" id="GO:0005886">
    <property type="term" value="C:plasma membrane"/>
    <property type="evidence" value="ECO:0007669"/>
    <property type="project" value="UniProtKB-SubCell"/>
</dbReference>
<feature type="transmembrane region" description="Helical" evidence="10">
    <location>
        <begin position="118"/>
        <end position="139"/>
    </location>
</feature>
<dbReference type="GO" id="GO:0009425">
    <property type="term" value="C:bacterial-type flagellum basal body"/>
    <property type="evidence" value="ECO:0007669"/>
    <property type="project" value="UniProtKB-SubCell"/>
</dbReference>
<feature type="transmembrane region" description="Helical" evidence="10">
    <location>
        <begin position="212"/>
        <end position="232"/>
    </location>
</feature>
<proteinExistence type="inferred from homology"/>
<accession>A0A0E2Z105</accession>
<dbReference type="GO" id="GO:0044780">
    <property type="term" value="P:bacterial-type flagellum assembly"/>
    <property type="evidence" value="ECO:0007669"/>
    <property type="project" value="UniProtKB-UniRule"/>
</dbReference>
<keyword evidence="4 10" id="KW-1003">Cell membrane</keyword>
<dbReference type="Proteomes" id="UP000028839">
    <property type="component" value="Unassembled WGS sequence"/>
</dbReference>
<gene>
    <name evidence="11" type="ORF">IB75_11520</name>
</gene>
<evidence type="ECO:0000256" key="10">
    <source>
        <dbReference type="RuleBase" id="RU362071"/>
    </source>
</evidence>
<dbReference type="GO" id="GO:0006605">
    <property type="term" value="P:protein targeting"/>
    <property type="evidence" value="ECO:0007669"/>
    <property type="project" value="UniProtKB-UniRule"/>
</dbReference>
<feature type="transmembrane region" description="Helical" evidence="10">
    <location>
        <begin position="12"/>
        <end position="32"/>
    </location>
</feature>
<organism evidence="11 12">
    <name type="scientific">Nitrosococcus oceani C-27</name>
    <dbReference type="NCBI Taxonomy" id="314279"/>
    <lineage>
        <taxon>Bacteria</taxon>
        <taxon>Pseudomonadati</taxon>
        <taxon>Pseudomonadota</taxon>
        <taxon>Gammaproteobacteria</taxon>
        <taxon>Chromatiales</taxon>
        <taxon>Chromatiaceae</taxon>
        <taxon>Nitrosococcus</taxon>
    </lineage>
</organism>
<evidence type="ECO:0000256" key="1">
    <source>
        <dbReference type="ARBA" id="ARBA00002578"/>
    </source>
</evidence>
<dbReference type="PANTHER" id="PTHR30065:SF8">
    <property type="entry name" value="FLAGELLAR BIOSYNTHETIC PROTEIN FLIR"/>
    <property type="match status" value="1"/>
</dbReference>
<dbReference type="AlphaFoldDB" id="A0A0E2Z105"/>
<keyword evidence="5 10" id="KW-0812">Transmembrane</keyword>
<dbReference type="Pfam" id="PF01311">
    <property type="entry name" value="Bac_export_1"/>
    <property type="match status" value="1"/>
</dbReference>
<evidence type="ECO:0000256" key="5">
    <source>
        <dbReference type="ARBA" id="ARBA00022692"/>
    </source>
</evidence>
<dbReference type="InterPro" id="IPR002010">
    <property type="entry name" value="T3SS_IM_R"/>
</dbReference>
<evidence type="ECO:0000313" key="12">
    <source>
        <dbReference type="Proteomes" id="UP000028839"/>
    </source>
</evidence>
<dbReference type="InterPro" id="IPR006303">
    <property type="entry name" value="FliR"/>
</dbReference>
<sequence>MDFTSNELNQLISAYLWPFCRIGALLMAMPLFGSKVVPVRIRLVLALALTVVIAPVIPATSVAALSVEGGLLVMQQFLIGFAMALVLQMVFQAFAIGGQIVATQMGLGFASLMDPQNGVAVSMVSQLYTVLITLVFLGLNGHLVVIQVLAESFYVLPLGVERASLGGFWQLAGAGSWMLAGSVLIALPAIGALSLVNLTFGVMSRAAPQLNPFSIGFPLTLILGFWVLLFTLPNAPSHLVNLTDTALTLIRAWLEEGNNGGL</sequence>
<comment type="similarity">
    <text evidence="2 10">Belongs to the FliR/MopE/SpaR family.</text>
</comment>
<evidence type="ECO:0000256" key="8">
    <source>
        <dbReference type="ARBA" id="ARBA00023143"/>
    </source>
</evidence>